<reference evidence="1" key="1">
    <citation type="submission" date="2023-09" db="EMBL/GenBank/DDBJ databases">
        <title>30 novel species of actinomycetes from the DSMZ collection.</title>
        <authorList>
            <person name="Nouioui I."/>
        </authorList>
    </citation>
    <scope>NUCLEOTIDE SEQUENCE</scope>
    <source>
        <strain evidence="1">DSM 115977</strain>
    </source>
</reference>
<sequence>MIVWDEWRPFLRRIVDEGGDIGDVARAIRDHGEGRYIAAGIAARHEFGLLLPDVSKIIAWAEAKGGDDGLAELRSEIRTPLR</sequence>
<organism evidence="1 2">
    <name type="scientific">Micromonospora reichwaldensis</name>
    <dbReference type="NCBI Taxonomy" id="3075516"/>
    <lineage>
        <taxon>Bacteria</taxon>
        <taxon>Bacillati</taxon>
        <taxon>Actinomycetota</taxon>
        <taxon>Actinomycetes</taxon>
        <taxon>Micromonosporales</taxon>
        <taxon>Micromonosporaceae</taxon>
        <taxon>Micromonospora</taxon>
    </lineage>
</organism>
<comment type="caution">
    <text evidence="1">The sequence shown here is derived from an EMBL/GenBank/DDBJ whole genome shotgun (WGS) entry which is preliminary data.</text>
</comment>
<keyword evidence="2" id="KW-1185">Reference proteome</keyword>
<accession>A0ABU2WY78</accession>
<gene>
    <name evidence="1" type="ORF">RM555_15920</name>
</gene>
<protein>
    <submittedName>
        <fullName evidence="1">Uncharacterized protein</fullName>
    </submittedName>
</protein>
<proteinExistence type="predicted"/>
<evidence type="ECO:0000313" key="1">
    <source>
        <dbReference type="EMBL" id="MDT0530480.1"/>
    </source>
</evidence>
<dbReference type="RefSeq" id="WP_311412466.1">
    <property type="nucleotide sequence ID" value="NZ_JAVRFL010000016.1"/>
</dbReference>
<evidence type="ECO:0000313" key="2">
    <source>
        <dbReference type="Proteomes" id="UP001180973"/>
    </source>
</evidence>
<dbReference type="EMBL" id="JAVRFL010000016">
    <property type="protein sequence ID" value="MDT0530480.1"/>
    <property type="molecule type" value="Genomic_DNA"/>
</dbReference>
<dbReference type="Proteomes" id="UP001180973">
    <property type="component" value="Unassembled WGS sequence"/>
</dbReference>
<name>A0ABU2WY78_9ACTN</name>